<comment type="caution">
    <text evidence="8">The sequence shown here is derived from an EMBL/GenBank/DDBJ whole genome shotgun (WGS) entry which is preliminary data.</text>
</comment>
<dbReference type="AlphaFoldDB" id="A0A553NVP3"/>
<dbReference type="Proteomes" id="UP000318571">
    <property type="component" value="Chromosome 1"/>
</dbReference>
<feature type="transmembrane region" description="Helical" evidence="6">
    <location>
        <begin position="78"/>
        <end position="97"/>
    </location>
</feature>
<keyword evidence="3 6" id="KW-1133">Transmembrane helix</keyword>
<evidence type="ECO:0000256" key="6">
    <source>
        <dbReference type="SAM" id="Phobius"/>
    </source>
</evidence>
<feature type="region of interest" description="Disordered" evidence="5">
    <location>
        <begin position="1"/>
        <end position="24"/>
    </location>
</feature>
<gene>
    <name evidence="8" type="ORF">TCAL_05102</name>
</gene>
<protein>
    <recommendedName>
        <fullName evidence="7">HIG1 domain-containing protein</fullName>
    </recommendedName>
</protein>
<evidence type="ECO:0000256" key="4">
    <source>
        <dbReference type="ARBA" id="ARBA00023136"/>
    </source>
</evidence>
<dbReference type="GO" id="GO:0005739">
    <property type="term" value="C:mitochondrion"/>
    <property type="evidence" value="ECO:0007669"/>
    <property type="project" value="UniProtKB-SubCell"/>
</dbReference>
<dbReference type="EMBL" id="VCGU01000010">
    <property type="protein sequence ID" value="TRY69503.1"/>
    <property type="molecule type" value="Genomic_DNA"/>
</dbReference>
<accession>A0A553NVP3</accession>
<evidence type="ECO:0000256" key="2">
    <source>
        <dbReference type="ARBA" id="ARBA00022692"/>
    </source>
</evidence>
<feature type="domain" description="HIG1" evidence="7">
    <location>
        <begin position="39"/>
        <end position="91"/>
    </location>
</feature>
<dbReference type="Gene3D" id="6.10.140.1320">
    <property type="match status" value="1"/>
</dbReference>
<evidence type="ECO:0000256" key="3">
    <source>
        <dbReference type="ARBA" id="ARBA00022989"/>
    </source>
</evidence>
<proteinExistence type="predicted"/>
<comment type="subcellular location">
    <subcellularLocation>
        <location evidence="1">Mitochondrion</location>
    </subcellularLocation>
</comment>
<dbReference type="InterPro" id="IPR007667">
    <property type="entry name" value="Hypoxia_induced_domain"/>
</dbReference>
<evidence type="ECO:0000313" key="8">
    <source>
        <dbReference type="EMBL" id="TRY69503.1"/>
    </source>
</evidence>
<evidence type="ECO:0000259" key="7">
    <source>
        <dbReference type="Pfam" id="PF04588"/>
    </source>
</evidence>
<evidence type="ECO:0000256" key="5">
    <source>
        <dbReference type="SAM" id="MobiDB-lite"/>
    </source>
</evidence>
<evidence type="ECO:0000313" key="9">
    <source>
        <dbReference type="Proteomes" id="UP000318571"/>
    </source>
</evidence>
<keyword evidence="9" id="KW-1185">Reference proteome</keyword>
<name>A0A553NVP3_TIGCA</name>
<reference evidence="8 9" key="1">
    <citation type="journal article" date="2018" name="Nat. Ecol. Evol.">
        <title>Genomic signatures of mitonuclear coevolution across populations of Tigriopus californicus.</title>
        <authorList>
            <person name="Barreto F.S."/>
            <person name="Watson E.T."/>
            <person name="Lima T.G."/>
            <person name="Willett C.S."/>
            <person name="Edmands S."/>
            <person name="Li W."/>
            <person name="Burton R.S."/>
        </authorList>
    </citation>
    <scope>NUCLEOTIDE SEQUENCE [LARGE SCALE GENOMIC DNA]</scope>
    <source>
        <strain evidence="8 9">San Diego</strain>
    </source>
</reference>
<dbReference type="Pfam" id="PF04588">
    <property type="entry name" value="HIG_1_N"/>
    <property type="match status" value="1"/>
</dbReference>
<sequence>MSNQDKDSGPLQRPSAQDYADINAQAGPHVSFQEHMMNNPFPVIGSLGGIGVLAYMIRGFRHREKNMPISMYLIHTRLGVQLTVVGVLTLGMTGHLWTDKISPWLEHRRQSEAAAADSKK</sequence>
<feature type="transmembrane region" description="Helical" evidence="6">
    <location>
        <begin position="40"/>
        <end position="57"/>
    </location>
</feature>
<evidence type="ECO:0000256" key="1">
    <source>
        <dbReference type="ARBA" id="ARBA00004173"/>
    </source>
</evidence>
<keyword evidence="4 6" id="KW-0472">Membrane</keyword>
<keyword evidence="2 6" id="KW-0812">Transmembrane</keyword>
<organism evidence="8 9">
    <name type="scientific">Tigriopus californicus</name>
    <name type="common">Marine copepod</name>
    <dbReference type="NCBI Taxonomy" id="6832"/>
    <lineage>
        <taxon>Eukaryota</taxon>
        <taxon>Metazoa</taxon>
        <taxon>Ecdysozoa</taxon>
        <taxon>Arthropoda</taxon>
        <taxon>Crustacea</taxon>
        <taxon>Multicrustacea</taxon>
        <taxon>Hexanauplia</taxon>
        <taxon>Copepoda</taxon>
        <taxon>Harpacticoida</taxon>
        <taxon>Harpacticidae</taxon>
        <taxon>Tigriopus</taxon>
    </lineage>
</organism>